<dbReference type="PANTHER" id="PTHR43060">
    <property type="entry name" value="3-HYDROXYISOBUTYRATE DEHYDROGENASE-LIKE 1, MITOCHONDRIAL-RELATED"/>
    <property type="match status" value="1"/>
</dbReference>
<evidence type="ECO:0000259" key="1">
    <source>
        <dbReference type="Pfam" id="PF03446"/>
    </source>
</evidence>
<proteinExistence type="predicted"/>
<gene>
    <name evidence="3" type="ORF">RJ639_020747</name>
</gene>
<dbReference type="InterPro" id="IPR002204">
    <property type="entry name" value="3-OH-isobutyrate_DH-rel_CS"/>
</dbReference>
<comment type="caution">
    <text evidence="3">The sequence shown here is derived from an EMBL/GenBank/DDBJ whole genome shotgun (WGS) entry which is preliminary data.</text>
</comment>
<sequence>MVALVLWPWCSSNWMATMVVPQMGNYSGGSSDWWRCCIGAVKTNMVVSLIVVAVKLERRLRSCLAEAYAKHIPEVHDEFRETTISNGRYKAHAELKGGSGFKGGDMVMVRIRHEWYFKESSEKAVVVDMHVARGTSEALNGKLMMISSGNANSIAMARPFLNAMCSKLYVFEGELGAGSRTKMVIELLEGVHFVASLEAISLGAQAGIHPWILYDIISNAAGSSWVYKNYIPQLLRGNQTKHHFLDTFIQKLESVLGLAKSLTFPLPLLSVAHQQLIAGSSYGRGGDDATMIKVWEKVLGVNITEAANLEPYNPELLAKKITAKSNSVSQIGFIGLGAMGFGMATHLLRSNFCVHGYDTLAMGVAEDVRDLGKSVWSDEVYDRRASFSVVYNLILLYPALSGVKMINQLLAGVHIASSAEAMAFGARLGLNTRVLSDAITNSEGTSWMFENRVPHMVENDYKPLSALDIFVKDLGIVSSECASRRIPLHVATAAYQLFLSGAIE</sequence>
<dbReference type="PROSITE" id="PS00895">
    <property type="entry name" value="3_HYDROXYISOBUT_DH"/>
    <property type="match status" value="1"/>
</dbReference>
<dbReference type="GO" id="GO:0050661">
    <property type="term" value="F:NADP binding"/>
    <property type="evidence" value="ECO:0007669"/>
    <property type="project" value="InterPro"/>
</dbReference>
<accession>A0AA89AGK1</accession>
<dbReference type="Proteomes" id="UP001188597">
    <property type="component" value="Unassembled WGS sequence"/>
</dbReference>
<dbReference type="SUPFAM" id="SSF48179">
    <property type="entry name" value="6-phosphogluconate dehydrogenase C-terminal domain-like"/>
    <property type="match status" value="2"/>
</dbReference>
<dbReference type="Pfam" id="PF03446">
    <property type="entry name" value="NAD_binding_2"/>
    <property type="match status" value="1"/>
</dbReference>
<protein>
    <submittedName>
        <fullName evidence="3">Uncharacterized protein</fullName>
    </submittedName>
</protein>
<dbReference type="GO" id="GO:0051287">
    <property type="term" value="F:NAD binding"/>
    <property type="evidence" value="ECO:0007669"/>
    <property type="project" value="InterPro"/>
</dbReference>
<dbReference type="PANTHER" id="PTHR43060:SF17">
    <property type="entry name" value="L-THREONATE DEHYDROGENASE"/>
    <property type="match status" value="1"/>
</dbReference>
<dbReference type="EMBL" id="JAVXUP010002851">
    <property type="protein sequence ID" value="KAK3001096.1"/>
    <property type="molecule type" value="Genomic_DNA"/>
</dbReference>
<evidence type="ECO:0000313" key="4">
    <source>
        <dbReference type="Proteomes" id="UP001188597"/>
    </source>
</evidence>
<dbReference type="SUPFAM" id="SSF51735">
    <property type="entry name" value="NAD(P)-binding Rossmann-fold domains"/>
    <property type="match status" value="1"/>
</dbReference>
<evidence type="ECO:0000259" key="2">
    <source>
        <dbReference type="Pfam" id="PF14833"/>
    </source>
</evidence>
<dbReference type="Gene3D" id="3.40.50.720">
    <property type="entry name" value="NAD(P)-binding Rossmann-like Domain"/>
    <property type="match status" value="2"/>
</dbReference>
<dbReference type="Pfam" id="PF14833">
    <property type="entry name" value="NAD_binding_11"/>
    <property type="match status" value="2"/>
</dbReference>
<name>A0AA89AGK1_9ASTE</name>
<dbReference type="InterPro" id="IPR036291">
    <property type="entry name" value="NAD(P)-bd_dom_sf"/>
</dbReference>
<feature type="domain" description="3-hydroxyisobutyrate dehydrogenase-like NAD-binding" evidence="2">
    <location>
        <begin position="403"/>
        <end position="500"/>
    </location>
</feature>
<dbReference type="InterPro" id="IPR013328">
    <property type="entry name" value="6PGD_dom2"/>
</dbReference>
<organism evidence="3 4">
    <name type="scientific">Escallonia herrerae</name>
    <dbReference type="NCBI Taxonomy" id="1293975"/>
    <lineage>
        <taxon>Eukaryota</taxon>
        <taxon>Viridiplantae</taxon>
        <taxon>Streptophyta</taxon>
        <taxon>Embryophyta</taxon>
        <taxon>Tracheophyta</taxon>
        <taxon>Spermatophyta</taxon>
        <taxon>Magnoliopsida</taxon>
        <taxon>eudicotyledons</taxon>
        <taxon>Gunneridae</taxon>
        <taxon>Pentapetalae</taxon>
        <taxon>asterids</taxon>
        <taxon>campanulids</taxon>
        <taxon>Escalloniales</taxon>
        <taxon>Escalloniaceae</taxon>
        <taxon>Escallonia</taxon>
    </lineage>
</organism>
<dbReference type="InterPro" id="IPR008927">
    <property type="entry name" value="6-PGluconate_DH-like_C_sf"/>
</dbReference>
<dbReference type="Gene3D" id="1.10.1040.10">
    <property type="entry name" value="N-(1-d-carboxylethyl)-l-norvaline Dehydrogenase, domain 2"/>
    <property type="match status" value="2"/>
</dbReference>
<dbReference type="GO" id="GO:0016616">
    <property type="term" value="F:oxidoreductase activity, acting on the CH-OH group of donors, NAD or NADP as acceptor"/>
    <property type="evidence" value="ECO:0007669"/>
    <property type="project" value="UniProtKB-ARBA"/>
</dbReference>
<dbReference type="AlphaFoldDB" id="A0AA89AGK1"/>
<feature type="domain" description="3-hydroxyisobutyrate dehydrogenase-like NAD-binding" evidence="2">
    <location>
        <begin position="176"/>
        <end position="294"/>
    </location>
</feature>
<reference evidence="3" key="1">
    <citation type="submission" date="2022-12" db="EMBL/GenBank/DDBJ databases">
        <title>Draft genome assemblies for two species of Escallonia (Escalloniales).</title>
        <authorList>
            <person name="Chanderbali A."/>
            <person name="Dervinis C."/>
            <person name="Anghel I."/>
            <person name="Soltis D."/>
            <person name="Soltis P."/>
            <person name="Zapata F."/>
        </authorList>
    </citation>
    <scope>NUCLEOTIDE SEQUENCE</scope>
    <source>
        <strain evidence="3">UCBG64.0493</strain>
        <tissue evidence="3">Leaf</tissue>
    </source>
</reference>
<dbReference type="InterPro" id="IPR006115">
    <property type="entry name" value="6PGDH_NADP-bd"/>
</dbReference>
<feature type="domain" description="6-phosphogluconate dehydrogenase NADP-binding" evidence="1">
    <location>
        <begin position="330"/>
        <end position="362"/>
    </location>
</feature>
<dbReference type="InterPro" id="IPR029154">
    <property type="entry name" value="HIBADH-like_NADP-bd"/>
</dbReference>
<evidence type="ECO:0000313" key="3">
    <source>
        <dbReference type="EMBL" id="KAK3001096.1"/>
    </source>
</evidence>
<keyword evidence="4" id="KW-1185">Reference proteome</keyword>